<comment type="caution">
    <text evidence="1">The sequence shown here is derived from an EMBL/GenBank/DDBJ whole genome shotgun (WGS) entry which is preliminary data.</text>
</comment>
<name>A0ACB9L515_9MYRT</name>
<dbReference type="EMBL" id="CM042891">
    <property type="protein sequence ID" value="KAI4304394.1"/>
    <property type="molecule type" value="Genomic_DNA"/>
</dbReference>
<evidence type="ECO:0000313" key="1">
    <source>
        <dbReference type="EMBL" id="KAI4304394.1"/>
    </source>
</evidence>
<sequence length="379" mass="41994">MGPRPRPNPRQPCILPSLLVAPVLILLVLLSCSSYVESSALTRALNNTVSALFVFGDSTSDPGNNNYVSTIFKGNFLPYGQDFADHRPTGRFTNGRLASDYIISYTGIKDYVPPYLDPSLSIEELMTGVSFASAGSGFDPLTPSLSNVVSLPKQLEYFKEYKERIASAAGEQEMERLMSKAVFLLSAGTNDFVVNYFTVPIRRRSFTVFAYQQFLMQQIKDIIQGLWDEGARRIAVVGLPPMGCLPIMITLNSDHAITQRGCMDQYSSVARDYNSLLQAELGIMQNGLASRGARIYYADIYQPLLDMIQRSDAYGFDEASTGCCGTGLLEAAFLCNPKSYVCSDASKYVFWDSIHPTEKTYYLIFQALLPVVDRVISDD</sequence>
<reference evidence="2" key="1">
    <citation type="journal article" date="2023" name="Front. Plant Sci.">
        <title>Chromosomal-level genome assembly of Melastoma candidum provides insights into trichome evolution.</title>
        <authorList>
            <person name="Zhong Y."/>
            <person name="Wu W."/>
            <person name="Sun C."/>
            <person name="Zou P."/>
            <person name="Liu Y."/>
            <person name="Dai S."/>
            <person name="Zhou R."/>
        </authorList>
    </citation>
    <scope>NUCLEOTIDE SEQUENCE [LARGE SCALE GENOMIC DNA]</scope>
</reference>
<dbReference type="Proteomes" id="UP001057402">
    <property type="component" value="Chromosome 12"/>
</dbReference>
<keyword evidence="2" id="KW-1185">Reference proteome</keyword>
<proteinExistence type="predicted"/>
<protein>
    <submittedName>
        <fullName evidence="1">Uncharacterized protein</fullName>
    </submittedName>
</protein>
<organism evidence="1 2">
    <name type="scientific">Melastoma candidum</name>
    <dbReference type="NCBI Taxonomy" id="119954"/>
    <lineage>
        <taxon>Eukaryota</taxon>
        <taxon>Viridiplantae</taxon>
        <taxon>Streptophyta</taxon>
        <taxon>Embryophyta</taxon>
        <taxon>Tracheophyta</taxon>
        <taxon>Spermatophyta</taxon>
        <taxon>Magnoliopsida</taxon>
        <taxon>eudicotyledons</taxon>
        <taxon>Gunneridae</taxon>
        <taxon>Pentapetalae</taxon>
        <taxon>rosids</taxon>
        <taxon>malvids</taxon>
        <taxon>Myrtales</taxon>
        <taxon>Melastomataceae</taxon>
        <taxon>Melastomatoideae</taxon>
        <taxon>Melastomateae</taxon>
        <taxon>Melastoma</taxon>
    </lineage>
</organism>
<gene>
    <name evidence="1" type="ORF">MLD38_039914</name>
</gene>
<evidence type="ECO:0000313" key="2">
    <source>
        <dbReference type="Proteomes" id="UP001057402"/>
    </source>
</evidence>
<accession>A0ACB9L515</accession>